<dbReference type="AlphaFoldDB" id="A0A0X8G503"/>
<dbReference type="PANTHER" id="PTHR45947">
    <property type="entry name" value="SULFOQUINOVOSYL TRANSFERASE SQD2"/>
    <property type="match status" value="1"/>
</dbReference>
<dbReference type="InterPro" id="IPR028098">
    <property type="entry name" value="Glyco_trans_4-like_N"/>
</dbReference>
<evidence type="ECO:0000259" key="2">
    <source>
        <dbReference type="Pfam" id="PF13439"/>
    </source>
</evidence>
<name>A0A0X8G503_9FLAO</name>
<feature type="domain" description="Glycosyltransferase subfamily 4-like N-terminal" evidence="2">
    <location>
        <begin position="20"/>
        <end position="181"/>
    </location>
</feature>
<dbReference type="Pfam" id="PF00534">
    <property type="entry name" value="Glycos_transf_1"/>
    <property type="match status" value="1"/>
</dbReference>
<dbReference type="OrthoDB" id="502646at2"/>
<evidence type="ECO:0000313" key="4">
    <source>
        <dbReference type="Proteomes" id="UP000059672"/>
    </source>
</evidence>
<dbReference type="PATRIC" id="fig|1622118.3.peg.465"/>
<reference evidence="3 4" key="2">
    <citation type="journal article" date="2016" name="Int. J. Syst. Evol. Microbiol.">
        <title>Lutibacter profundi sp. nov., isolated from a deep-sea hydrothermal system on the Arctic Mid-Ocean Ridge and emended description of the genus Lutibacter.</title>
        <authorList>
            <person name="Le Moine Bauer S."/>
            <person name="Roalkvam I."/>
            <person name="Steen I.H."/>
            <person name="Dahle H."/>
        </authorList>
    </citation>
    <scope>NUCLEOTIDE SEQUENCE [LARGE SCALE GENOMIC DNA]</scope>
    <source>
        <strain evidence="3 4">LP1</strain>
    </source>
</reference>
<dbReference type="InterPro" id="IPR050194">
    <property type="entry name" value="Glycosyltransferase_grp1"/>
</dbReference>
<dbReference type="GO" id="GO:0016757">
    <property type="term" value="F:glycosyltransferase activity"/>
    <property type="evidence" value="ECO:0007669"/>
    <property type="project" value="InterPro"/>
</dbReference>
<feature type="domain" description="Glycosyl transferase family 1" evidence="1">
    <location>
        <begin position="198"/>
        <end position="360"/>
    </location>
</feature>
<keyword evidence="4" id="KW-1185">Reference proteome</keyword>
<sequence>MKIAFLTPEYPHPKTSHSAGIGSSIKNLAVELLQNNHRVTVFVYSEDSNEIFEDNGISIHKIGYKKYPMLSWYLYRKQLQNYINNIIKVNQIDLIEAPDWTGITAFIKFRCPLLIRLHGTDAYFCKLEGRKQKIKNYFFEKVALKSADYIASVSEFTALETKRIFNIKTAIKVIYNGINTTQFYNRQNTFYFEEELGETILYFGSVIRKKGVLELAKIFNKVVEKRPSTQLTLLGKDVIDIFENKSTLELFMTKLSSEAKQNVIHINHVPYEKVKEHIRKANVIVLPSFAEAFPMTWLEAMAMRKGLVTSNIGWANELMIDGKTGFTENPVAHQLYADKILQLLENKELNATFGINAKERIHQFFSLEVIGAKNINYYKSILKK</sequence>
<dbReference type="Gene3D" id="3.40.50.2000">
    <property type="entry name" value="Glycogen Phosphorylase B"/>
    <property type="match status" value="2"/>
</dbReference>
<dbReference type="Pfam" id="PF13439">
    <property type="entry name" value="Glyco_transf_4"/>
    <property type="match status" value="1"/>
</dbReference>
<accession>A0A0X8G503</accession>
<protein>
    <recommendedName>
        <fullName evidence="5">Glycosyl transferase family 1</fullName>
    </recommendedName>
</protein>
<dbReference type="STRING" id="1622118.Lupro_02270"/>
<evidence type="ECO:0008006" key="5">
    <source>
        <dbReference type="Google" id="ProtNLM"/>
    </source>
</evidence>
<evidence type="ECO:0000313" key="3">
    <source>
        <dbReference type="EMBL" id="AMC10144.1"/>
    </source>
</evidence>
<dbReference type="PANTHER" id="PTHR45947:SF14">
    <property type="entry name" value="SLL1723 PROTEIN"/>
    <property type="match status" value="1"/>
</dbReference>
<organism evidence="3 4">
    <name type="scientific">Lutibacter profundi</name>
    <dbReference type="NCBI Taxonomy" id="1622118"/>
    <lineage>
        <taxon>Bacteria</taxon>
        <taxon>Pseudomonadati</taxon>
        <taxon>Bacteroidota</taxon>
        <taxon>Flavobacteriia</taxon>
        <taxon>Flavobacteriales</taxon>
        <taxon>Flavobacteriaceae</taxon>
        <taxon>Lutibacter</taxon>
    </lineage>
</organism>
<dbReference type="KEGG" id="lut:Lupro_02270"/>
<dbReference type="Proteomes" id="UP000059672">
    <property type="component" value="Chromosome"/>
</dbReference>
<dbReference type="EMBL" id="CP013355">
    <property type="protein sequence ID" value="AMC10144.1"/>
    <property type="molecule type" value="Genomic_DNA"/>
</dbReference>
<dbReference type="RefSeq" id="WP_068205909.1">
    <property type="nucleotide sequence ID" value="NZ_CP013355.1"/>
</dbReference>
<reference evidence="4" key="1">
    <citation type="submission" date="2015-12" db="EMBL/GenBank/DDBJ databases">
        <title>Complete genome sequence of Lutibacter profundus strain LP1.</title>
        <authorList>
            <person name="Wissuwa J."/>
            <person name="Le Moine Bauer S."/>
            <person name="Stokke R."/>
            <person name="Dahle H."/>
            <person name="Steen I.H."/>
        </authorList>
    </citation>
    <scope>NUCLEOTIDE SEQUENCE [LARGE SCALE GENOMIC DNA]</scope>
    <source>
        <strain evidence="4">LP1</strain>
    </source>
</reference>
<dbReference type="InterPro" id="IPR001296">
    <property type="entry name" value="Glyco_trans_1"/>
</dbReference>
<evidence type="ECO:0000259" key="1">
    <source>
        <dbReference type="Pfam" id="PF00534"/>
    </source>
</evidence>
<gene>
    <name evidence="3" type="ORF">Lupro_02270</name>
</gene>
<dbReference type="CDD" id="cd03801">
    <property type="entry name" value="GT4_PimA-like"/>
    <property type="match status" value="1"/>
</dbReference>
<dbReference type="SUPFAM" id="SSF53756">
    <property type="entry name" value="UDP-Glycosyltransferase/glycogen phosphorylase"/>
    <property type="match status" value="1"/>
</dbReference>
<proteinExistence type="predicted"/>